<keyword evidence="2" id="KW-1185">Reference proteome</keyword>
<dbReference type="EMBL" id="KQ982662">
    <property type="protein sequence ID" value="KYQ52649.1"/>
    <property type="molecule type" value="Genomic_DNA"/>
</dbReference>
<proteinExistence type="predicted"/>
<dbReference type="Proteomes" id="UP000075809">
    <property type="component" value="Unassembled WGS sequence"/>
</dbReference>
<reference evidence="1 2" key="1">
    <citation type="submission" date="2015-09" db="EMBL/GenBank/DDBJ databases">
        <title>Trachymyrmex zeteki WGS genome.</title>
        <authorList>
            <person name="Nygaard S."/>
            <person name="Hu H."/>
            <person name="Boomsma J."/>
            <person name="Zhang G."/>
        </authorList>
    </citation>
    <scope>NUCLEOTIDE SEQUENCE [LARGE SCALE GENOMIC DNA]</scope>
    <source>
        <strain evidence="1">Tzet28-1</strain>
        <tissue evidence="1">Whole body</tissue>
    </source>
</reference>
<accession>A0A151WXI8</accession>
<gene>
    <name evidence="1" type="ORF">ALC60_08259</name>
</gene>
<sequence>LRCRNMEEGNKYRLDKEFRSYYVNECQKVCSWFRDLGEDREEIWRKLWSKELDSEKSKVLEKLKREKRLGKRELMRRELLR</sequence>
<dbReference type="AlphaFoldDB" id="A0A151WXI8"/>
<feature type="non-terminal residue" evidence="1">
    <location>
        <position position="1"/>
    </location>
</feature>
<protein>
    <submittedName>
        <fullName evidence="1">Uncharacterized protein</fullName>
    </submittedName>
</protein>
<evidence type="ECO:0000313" key="1">
    <source>
        <dbReference type="EMBL" id="KYQ52649.1"/>
    </source>
</evidence>
<evidence type="ECO:0000313" key="2">
    <source>
        <dbReference type="Proteomes" id="UP000075809"/>
    </source>
</evidence>
<organism evidence="1 2">
    <name type="scientific">Mycetomoellerius zeteki</name>
    <dbReference type="NCBI Taxonomy" id="64791"/>
    <lineage>
        <taxon>Eukaryota</taxon>
        <taxon>Metazoa</taxon>
        <taxon>Ecdysozoa</taxon>
        <taxon>Arthropoda</taxon>
        <taxon>Hexapoda</taxon>
        <taxon>Insecta</taxon>
        <taxon>Pterygota</taxon>
        <taxon>Neoptera</taxon>
        <taxon>Endopterygota</taxon>
        <taxon>Hymenoptera</taxon>
        <taxon>Apocrita</taxon>
        <taxon>Aculeata</taxon>
        <taxon>Formicoidea</taxon>
        <taxon>Formicidae</taxon>
        <taxon>Myrmicinae</taxon>
        <taxon>Mycetomoellerius</taxon>
    </lineage>
</organism>
<name>A0A151WXI8_9HYME</name>